<gene>
    <name evidence="4" type="ORF">J2S03_001988</name>
</gene>
<feature type="domain" description="PLD phosphodiesterase" evidence="3">
    <location>
        <begin position="204"/>
        <end position="231"/>
    </location>
</feature>
<evidence type="ECO:0000256" key="1">
    <source>
        <dbReference type="SAM" id="MobiDB-lite"/>
    </source>
</evidence>
<dbReference type="InterPro" id="IPR001736">
    <property type="entry name" value="PLipase_D/transphosphatidylase"/>
</dbReference>
<evidence type="ECO:0000313" key="5">
    <source>
        <dbReference type="Proteomes" id="UP001232973"/>
    </source>
</evidence>
<evidence type="ECO:0000313" key="4">
    <source>
        <dbReference type="EMBL" id="MDQ0190125.1"/>
    </source>
</evidence>
<name>A0ABT9XIL2_9BACL</name>
<keyword evidence="2" id="KW-0812">Transmembrane</keyword>
<reference evidence="4 5" key="1">
    <citation type="submission" date="2023-07" db="EMBL/GenBank/DDBJ databases">
        <title>Genomic Encyclopedia of Type Strains, Phase IV (KMG-IV): sequencing the most valuable type-strain genomes for metagenomic binning, comparative biology and taxonomic classification.</title>
        <authorList>
            <person name="Goeker M."/>
        </authorList>
    </citation>
    <scope>NUCLEOTIDE SEQUENCE [LARGE SCALE GENOMIC DNA]</scope>
    <source>
        <strain evidence="4 5">DSM 4006</strain>
    </source>
</reference>
<feature type="compositionally biased region" description="Low complexity" evidence="1">
    <location>
        <begin position="67"/>
        <end position="84"/>
    </location>
</feature>
<dbReference type="PANTHER" id="PTHR21248:SF22">
    <property type="entry name" value="PHOSPHOLIPASE D"/>
    <property type="match status" value="1"/>
</dbReference>
<proteinExistence type="predicted"/>
<dbReference type="EMBL" id="JAUSTP010000014">
    <property type="protein sequence ID" value="MDQ0190125.1"/>
    <property type="molecule type" value="Genomic_DNA"/>
</dbReference>
<comment type="caution">
    <text evidence="4">The sequence shown here is derived from an EMBL/GenBank/DDBJ whole genome shotgun (WGS) entry which is preliminary data.</text>
</comment>
<dbReference type="Proteomes" id="UP001232973">
    <property type="component" value="Unassembled WGS sequence"/>
</dbReference>
<organism evidence="4 5">
    <name type="scientific">Alicyclobacillus cycloheptanicus</name>
    <dbReference type="NCBI Taxonomy" id="1457"/>
    <lineage>
        <taxon>Bacteria</taxon>
        <taxon>Bacillati</taxon>
        <taxon>Bacillota</taxon>
        <taxon>Bacilli</taxon>
        <taxon>Bacillales</taxon>
        <taxon>Alicyclobacillaceae</taxon>
        <taxon>Alicyclobacillus</taxon>
    </lineage>
</organism>
<dbReference type="Gene3D" id="3.30.870.10">
    <property type="entry name" value="Endonuclease Chain A"/>
    <property type="match status" value="2"/>
</dbReference>
<dbReference type="PANTHER" id="PTHR21248">
    <property type="entry name" value="CARDIOLIPIN SYNTHASE"/>
    <property type="match status" value="1"/>
</dbReference>
<sequence>MAWIVLTCLYGINTLAVLAIAIANVHRPMHALTWVMIGVVLPLVGPILYLLLNRPLPMDRTSRPRARSSNSLGSLGAGSASGSLDGGVPSVALAVERRTGCPAKPGDVQVLVNGRPTYAALFKALQAAERSIDVEYYIYRDDAIGRQMTEILKERAAAGVRVRFMVDGMGSRKFPRAELRRMQASGIDCRIFFPLRFPWLRPTLNHRDHCKIVVVDGAQSFVGGINVGYEYTGLKPGVGWWRDTHLKLTGACVPDIMAVFERNWSIATPVHARGAIRQRPQPASSERGAAARPARLAGVRWAGGSGVSAAAAWGLDGEWSEELATDPSSRPVEPQEKLMVSRHALVQTIDSRPSSHVQTAHDVFFLCVSTAANTVDVTTPYFVPSPAITHALKTAVARGVRVRLLVPASPDHKMIGLASHTYFGDLLDAGVEIYQYQKGLLHTKVMTVDGQIAFVGAANMDLRSFRLNFEVGELLYSEAIASDLTSQFETDLQDARRLTQAMLAERPWFGRVTDRCARLLAPLL</sequence>
<accession>A0ABT9XIL2</accession>
<protein>
    <submittedName>
        <fullName evidence="4">Phosphatidylserine/phosphatidylglycerophosphate/ cardiolipin synthase-like enzyme</fullName>
    </submittedName>
</protein>
<feature type="transmembrane region" description="Helical" evidence="2">
    <location>
        <begin position="31"/>
        <end position="52"/>
    </location>
</feature>
<dbReference type="RefSeq" id="WP_274456879.1">
    <property type="nucleotide sequence ID" value="NZ_CP067097.1"/>
</dbReference>
<dbReference type="Pfam" id="PF13091">
    <property type="entry name" value="PLDc_2"/>
    <property type="match status" value="2"/>
</dbReference>
<dbReference type="CDD" id="cd09112">
    <property type="entry name" value="PLDc_CLS_2"/>
    <property type="match status" value="1"/>
</dbReference>
<dbReference type="SMART" id="SM00155">
    <property type="entry name" value="PLDc"/>
    <property type="match status" value="2"/>
</dbReference>
<dbReference type="PROSITE" id="PS50035">
    <property type="entry name" value="PLD"/>
    <property type="match status" value="2"/>
</dbReference>
<feature type="domain" description="PLD phosphodiesterase" evidence="3">
    <location>
        <begin position="437"/>
        <end position="464"/>
    </location>
</feature>
<dbReference type="CDD" id="cd09110">
    <property type="entry name" value="PLDc_CLS_1"/>
    <property type="match status" value="1"/>
</dbReference>
<evidence type="ECO:0000259" key="3">
    <source>
        <dbReference type="PROSITE" id="PS50035"/>
    </source>
</evidence>
<dbReference type="SUPFAM" id="SSF56024">
    <property type="entry name" value="Phospholipase D/nuclease"/>
    <property type="match status" value="2"/>
</dbReference>
<feature type="region of interest" description="Disordered" evidence="1">
    <location>
        <begin position="60"/>
        <end position="84"/>
    </location>
</feature>
<keyword evidence="2" id="KW-1133">Transmembrane helix</keyword>
<evidence type="ECO:0000256" key="2">
    <source>
        <dbReference type="SAM" id="Phobius"/>
    </source>
</evidence>
<keyword evidence="2" id="KW-0472">Membrane</keyword>
<dbReference type="InterPro" id="IPR025202">
    <property type="entry name" value="PLD-like_dom"/>
</dbReference>
<keyword evidence="5" id="KW-1185">Reference proteome</keyword>